<keyword evidence="7" id="KW-0325">Glycoprotein</keyword>
<feature type="chain" id="PRO_5046647024" evidence="10">
    <location>
        <begin position="32"/>
        <end position="413"/>
    </location>
</feature>
<evidence type="ECO:0000256" key="7">
    <source>
        <dbReference type="ARBA" id="ARBA00023180"/>
    </source>
</evidence>
<sequence>MGMRPNTGCTFSIQSIVLCLILASIFNRAGSFNCKVEHCSAQYQRATHPHIEFIRPSSNYHYCTVLHSYNNCIRATARSCRGNLNYHTISSLVMQWFDEYNCSDIILNGMIPTKPVLTRRPTTVLPAVCSFTGRNPGPISFSHCGLFGDPHLRTFYDEFQTCYVQGAWPLIDNPYLAVQVTNDLVADESRATAVSKVTVIVRDYKPCTQEKTFESQTNNLPGVFNDGSKGKPEVEPLFIWEVDPGSHVEIYIRYIATRIVIRQVGSYLTFAIKMPEEVAILGASSENLQLCVKGCPRRERIDHKQFLANPNHWISKVTHNSQPAVPVQQAVELCRQRNVVNFYFDACVFDFLTTGDSSFTKAAERALEDAPSIDSEKNRTYLLIDKENSALGRSLNFLLILMLLFLLISRIST</sequence>
<dbReference type="PANTHER" id="PTHR31428">
    <property type="entry name" value="RGM DOMAIN FAMILY MEMBER DRAG-1"/>
    <property type="match status" value="1"/>
</dbReference>
<dbReference type="InterPro" id="IPR040287">
    <property type="entry name" value="RGM"/>
</dbReference>
<evidence type="ECO:0000256" key="8">
    <source>
        <dbReference type="ARBA" id="ARBA00023288"/>
    </source>
</evidence>
<evidence type="ECO:0000313" key="13">
    <source>
        <dbReference type="Proteomes" id="UP000694941"/>
    </source>
</evidence>
<evidence type="ECO:0000313" key="14">
    <source>
        <dbReference type="RefSeq" id="XP_013784005.1"/>
    </source>
</evidence>
<keyword evidence="13" id="KW-1185">Reference proteome</keyword>
<evidence type="ECO:0000256" key="3">
    <source>
        <dbReference type="ARBA" id="ARBA00022475"/>
    </source>
</evidence>
<evidence type="ECO:0000256" key="2">
    <source>
        <dbReference type="ARBA" id="ARBA00005321"/>
    </source>
</evidence>
<evidence type="ECO:0000256" key="9">
    <source>
        <dbReference type="SAM" id="Phobius"/>
    </source>
</evidence>
<evidence type="ECO:0000256" key="1">
    <source>
        <dbReference type="ARBA" id="ARBA00004609"/>
    </source>
</evidence>
<dbReference type="Pfam" id="PF06534">
    <property type="entry name" value="RGM_C"/>
    <property type="match status" value="1"/>
</dbReference>
<evidence type="ECO:0000256" key="10">
    <source>
        <dbReference type="SAM" id="SignalP"/>
    </source>
</evidence>
<keyword evidence="5 10" id="KW-0732">Signal</keyword>
<dbReference type="Proteomes" id="UP000694941">
    <property type="component" value="Unplaced"/>
</dbReference>
<keyword evidence="9" id="KW-0812">Transmembrane</keyword>
<evidence type="ECO:0000259" key="12">
    <source>
        <dbReference type="Pfam" id="PF06535"/>
    </source>
</evidence>
<dbReference type="InterPro" id="IPR010536">
    <property type="entry name" value="RGM_N"/>
</dbReference>
<evidence type="ECO:0000256" key="4">
    <source>
        <dbReference type="ARBA" id="ARBA00022622"/>
    </source>
</evidence>
<dbReference type="GeneID" id="106468140"/>
<gene>
    <name evidence="14" type="primary">LOC106468140</name>
</gene>
<dbReference type="RefSeq" id="XP_013784005.1">
    <property type="nucleotide sequence ID" value="XM_013928551.2"/>
</dbReference>
<dbReference type="PANTHER" id="PTHR31428:SF6">
    <property type="entry name" value="REPULSIVE GUIDANCE MOLECULE B HOMOLOG DRAG-1"/>
    <property type="match status" value="1"/>
</dbReference>
<evidence type="ECO:0000256" key="6">
    <source>
        <dbReference type="ARBA" id="ARBA00023136"/>
    </source>
</evidence>
<keyword evidence="3" id="KW-1003">Cell membrane</keyword>
<protein>
    <submittedName>
        <fullName evidence="14">Repulsive guidance molecule A-like</fullName>
    </submittedName>
</protein>
<proteinExistence type="inferred from homology"/>
<keyword evidence="6 9" id="KW-0472">Membrane</keyword>
<evidence type="ECO:0000259" key="11">
    <source>
        <dbReference type="Pfam" id="PF06534"/>
    </source>
</evidence>
<organism evidence="13 14">
    <name type="scientific">Limulus polyphemus</name>
    <name type="common">Atlantic horseshoe crab</name>
    <dbReference type="NCBI Taxonomy" id="6850"/>
    <lineage>
        <taxon>Eukaryota</taxon>
        <taxon>Metazoa</taxon>
        <taxon>Ecdysozoa</taxon>
        <taxon>Arthropoda</taxon>
        <taxon>Chelicerata</taxon>
        <taxon>Merostomata</taxon>
        <taxon>Xiphosura</taxon>
        <taxon>Limulidae</taxon>
        <taxon>Limulus</taxon>
    </lineage>
</organism>
<reference evidence="14" key="1">
    <citation type="submission" date="2025-08" db="UniProtKB">
        <authorList>
            <consortium name="RefSeq"/>
        </authorList>
    </citation>
    <scope>IDENTIFICATION</scope>
    <source>
        <tissue evidence="14">Muscle</tissue>
    </source>
</reference>
<dbReference type="Gene3D" id="3.40.1000.10">
    <property type="entry name" value="Mog1/PsbP, alpha/beta/alpha sandwich"/>
    <property type="match status" value="1"/>
</dbReference>
<name>A0ABM1BKU4_LIMPO</name>
<evidence type="ECO:0000256" key="5">
    <source>
        <dbReference type="ARBA" id="ARBA00022729"/>
    </source>
</evidence>
<accession>A0ABM1BKU4</accession>
<feature type="domain" description="Repulsive guidance molecule C-terminal" evidence="11">
    <location>
        <begin position="141"/>
        <end position="373"/>
    </location>
</feature>
<dbReference type="Pfam" id="PF06535">
    <property type="entry name" value="RGM_N"/>
    <property type="match status" value="1"/>
</dbReference>
<feature type="domain" description="Repulsive guidance molecule N-terminal" evidence="12">
    <location>
        <begin position="34"/>
        <end position="103"/>
    </location>
</feature>
<keyword evidence="8" id="KW-0449">Lipoprotein</keyword>
<keyword evidence="4" id="KW-0336">GPI-anchor</keyword>
<keyword evidence="9" id="KW-1133">Transmembrane helix</keyword>
<feature type="signal peptide" evidence="10">
    <location>
        <begin position="1"/>
        <end position="31"/>
    </location>
</feature>
<feature type="transmembrane region" description="Helical" evidence="9">
    <location>
        <begin position="390"/>
        <end position="408"/>
    </location>
</feature>
<comment type="similarity">
    <text evidence="2">Belongs to the repulsive guidance molecule (RGM) family.</text>
</comment>
<dbReference type="InterPro" id="IPR009496">
    <property type="entry name" value="RGM_C"/>
</dbReference>
<comment type="subcellular location">
    <subcellularLocation>
        <location evidence="1">Cell membrane</location>
        <topology evidence="1">Lipid-anchor</topology>
        <topology evidence="1">GPI-anchor</topology>
    </subcellularLocation>
</comment>